<evidence type="ECO:0000256" key="4">
    <source>
        <dbReference type="ARBA" id="ARBA00022759"/>
    </source>
</evidence>
<keyword evidence="1" id="KW-0808">Transferase</keyword>
<dbReference type="InterPro" id="IPR043502">
    <property type="entry name" value="DNA/RNA_pol_sf"/>
</dbReference>
<keyword evidence="3" id="KW-0540">Nuclease</keyword>
<name>A0ABQ5FVG2_9ASTR</name>
<evidence type="ECO:0000313" key="8">
    <source>
        <dbReference type="EMBL" id="GJT67184.1"/>
    </source>
</evidence>
<dbReference type="InterPro" id="IPR041373">
    <property type="entry name" value="RT_RNaseH"/>
</dbReference>
<dbReference type="SUPFAM" id="SSF56672">
    <property type="entry name" value="DNA/RNA polymerases"/>
    <property type="match status" value="1"/>
</dbReference>
<evidence type="ECO:0000259" key="7">
    <source>
        <dbReference type="Pfam" id="PF17917"/>
    </source>
</evidence>
<sequence length="185" mass="21588">MQRGKVISYASWQLKIYEKNYTTHDLELGAVVFALNNWRNYLYRIKSIIYTDHKSLQHILTRRIDLFSDYDCKIRYHPGKANVVANAFSRKERVKSRRVRAVSMTIQSSVKDKILVAQSKASKVENATIEMLCGRDQQMEKKEDGGLYFIDRGWDSIDRYALVAMYEEGYSYLSLQLSDMFKGEG</sequence>
<evidence type="ECO:0000313" key="9">
    <source>
        <dbReference type="Proteomes" id="UP001151760"/>
    </source>
</evidence>
<keyword evidence="6 8" id="KW-0695">RNA-directed DNA polymerase</keyword>
<dbReference type="EMBL" id="BQNB010017784">
    <property type="protein sequence ID" value="GJT67184.1"/>
    <property type="molecule type" value="Genomic_DNA"/>
</dbReference>
<evidence type="ECO:0000256" key="3">
    <source>
        <dbReference type="ARBA" id="ARBA00022722"/>
    </source>
</evidence>
<dbReference type="Pfam" id="PF17917">
    <property type="entry name" value="RT_RNaseH"/>
    <property type="match status" value="1"/>
</dbReference>
<protein>
    <submittedName>
        <fullName evidence="8">Reverse transcriptase domain-containing protein</fullName>
    </submittedName>
</protein>
<proteinExistence type="predicted"/>
<keyword evidence="2" id="KW-0548">Nucleotidyltransferase</keyword>
<evidence type="ECO:0000256" key="5">
    <source>
        <dbReference type="ARBA" id="ARBA00022801"/>
    </source>
</evidence>
<dbReference type="PANTHER" id="PTHR34072:SF52">
    <property type="entry name" value="RIBONUCLEASE H"/>
    <property type="match status" value="1"/>
</dbReference>
<dbReference type="Proteomes" id="UP001151760">
    <property type="component" value="Unassembled WGS sequence"/>
</dbReference>
<gene>
    <name evidence="8" type="ORF">Tco_1018664</name>
</gene>
<keyword evidence="4" id="KW-0255">Endonuclease</keyword>
<dbReference type="PANTHER" id="PTHR34072">
    <property type="entry name" value="ENZYMATIC POLYPROTEIN-RELATED"/>
    <property type="match status" value="1"/>
</dbReference>
<feature type="domain" description="Reverse transcriptase RNase H-like" evidence="7">
    <location>
        <begin position="5"/>
        <end position="62"/>
    </location>
</feature>
<dbReference type="CDD" id="cd09274">
    <property type="entry name" value="RNase_HI_RT_Ty3"/>
    <property type="match status" value="1"/>
</dbReference>
<accession>A0ABQ5FVG2</accession>
<keyword evidence="5" id="KW-0378">Hydrolase</keyword>
<evidence type="ECO:0000256" key="2">
    <source>
        <dbReference type="ARBA" id="ARBA00022695"/>
    </source>
</evidence>
<comment type="caution">
    <text evidence="8">The sequence shown here is derived from an EMBL/GenBank/DDBJ whole genome shotgun (WGS) entry which is preliminary data.</text>
</comment>
<evidence type="ECO:0000256" key="6">
    <source>
        <dbReference type="ARBA" id="ARBA00022918"/>
    </source>
</evidence>
<reference evidence="8" key="1">
    <citation type="journal article" date="2022" name="Int. J. Mol. Sci.">
        <title>Draft Genome of Tanacetum Coccineum: Genomic Comparison of Closely Related Tanacetum-Family Plants.</title>
        <authorList>
            <person name="Yamashiro T."/>
            <person name="Shiraishi A."/>
            <person name="Nakayama K."/>
            <person name="Satake H."/>
        </authorList>
    </citation>
    <scope>NUCLEOTIDE SEQUENCE</scope>
</reference>
<reference evidence="8" key="2">
    <citation type="submission" date="2022-01" db="EMBL/GenBank/DDBJ databases">
        <authorList>
            <person name="Yamashiro T."/>
            <person name="Shiraishi A."/>
            <person name="Satake H."/>
            <person name="Nakayama K."/>
        </authorList>
    </citation>
    <scope>NUCLEOTIDE SEQUENCE</scope>
</reference>
<evidence type="ECO:0000256" key="1">
    <source>
        <dbReference type="ARBA" id="ARBA00022679"/>
    </source>
</evidence>
<organism evidence="8 9">
    <name type="scientific">Tanacetum coccineum</name>
    <dbReference type="NCBI Taxonomy" id="301880"/>
    <lineage>
        <taxon>Eukaryota</taxon>
        <taxon>Viridiplantae</taxon>
        <taxon>Streptophyta</taxon>
        <taxon>Embryophyta</taxon>
        <taxon>Tracheophyta</taxon>
        <taxon>Spermatophyta</taxon>
        <taxon>Magnoliopsida</taxon>
        <taxon>eudicotyledons</taxon>
        <taxon>Gunneridae</taxon>
        <taxon>Pentapetalae</taxon>
        <taxon>asterids</taxon>
        <taxon>campanulids</taxon>
        <taxon>Asterales</taxon>
        <taxon>Asteraceae</taxon>
        <taxon>Asteroideae</taxon>
        <taxon>Anthemideae</taxon>
        <taxon>Anthemidinae</taxon>
        <taxon>Tanacetum</taxon>
    </lineage>
</organism>
<keyword evidence="9" id="KW-1185">Reference proteome</keyword>
<dbReference type="GO" id="GO:0003964">
    <property type="term" value="F:RNA-directed DNA polymerase activity"/>
    <property type="evidence" value="ECO:0007669"/>
    <property type="project" value="UniProtKB-KW"/>
</dbReference>